<dbReference type="PANTHER" id="PTHR14503:SF4">
    <property type="entry name" value="LARGE RIBOSOMAL SUBUNIT PROTEIN BL34M"/>
    <property type="match status" value="1"/>
</dbReference>
<keyword evidence="5" id="KW-1185">Reference proteome</keyword>
<sequence>MRLLSVTLTRPFLARPSPSLSPRCFSTLIPHRPTLALPTRMPIGAGFSPPASVADVVVPSNAVSSHPALAGLQLRFGPRNTMVRATRLVQKRRHGYLTRLRTKNGRKILARRRAKGRKELSA</sequence>
<evidence type="ECO:0000313" key="4">
    <source>
        <dbReference type="EMBL" id="PFH61006.1"/>
    </source>
</evidence>
<reference evidence="4 5" key="1">
    <citation type="journal article" date="2015" name="BMC Genomics">
        <title>Gene expression during zombie ant biting behavior reflects the complexity underlying fungal parasitic behavioral manipulation.</title>
        <authorList>
            <person name="de Bekker C."/>
            <person name="Ohm R.A."/>
            <person name="Loreto R.G."/>
            <person name="Sebastian A."/>
            <person name="Albert I."/>
            <person name="Merrow M."/>
            <person name="Brachmann A."/>
            <person name="Hughes D.P."/>
        </authorList>
    </citation>
    <scope>NUCLEOTIDE SEQUENCE [LARGE SCALE GENOMIC DNA]</scope>
    <source>
        <strain evidence="4 5">SC16a</strain>
    </source>
</reference>
<keyword evidence="2" id="KW-0689">Ribosomal protein</keyword>
<evidence type="ECO:0008006" key="6">
    <source>
        <dbReference type="Google" id="ProtNLM"/>
    </source>
</evidence>
<name>A0A2A9PJK7_OPHUN</name>
<dbReference type="GO" id="GO:0006412">
    <property type="term" value="P:translation"/>
    <property type="evidence" value="ECO:0007669"/>
    <property type="project" value="InterPro"/>
</dbReference>
<protein>
    <recommendedName>
        <fullName evidence="6">Ribosomal protein L34</fullName>
    </recommendedName>
</protein>
<dbReference type="GO" id="GO:0005762">
    <property type="term" value="C:mitochondrial large ribosomal subunit"/>
    <property type="evidence" value="ECO:0007669"/>
    <property type="project" value="TreeGrafter"/>
</dbReference>
<dbReference type="GO" id="GO:0003735">
    <property type="term" value="F:structural constituent of ribosome"/>
    <property type="evidence" value="ECO:0007669"/>
    <property type="project" value="InterPro"/>
</dbReference>
<evidence type="ECO:0000313" key="5">
    <source>
        <dbReference type="Proteomes" id="UP000037136"/>
    </source>
</evidence>
<dbReference type="InterPro" id="IPR000271">
    <property type="entry name" value="Ribosomal_bL34"/>
</dbReference>
<evidence type="ECO:0000256" key="1">
    <source>
        <dbReference type="ARBA" id="ARBA00010111"/>
    </source>
</evidence>
<comment type="similarity">
    <text evidence="1">Belongs to the bacterial ribosomal protein bL34 family.</text>
</comment>
<reference evidence="4 5" key="2">
    <citation type="journal article" date="2017" name="Sci. Rep.">
        <title>Ant-infecting Ophiocordyceps genomes reveal a high diversity of potential behavioral manipulation genes and a possible major role for enterotoxins.</title>
        <authorList>
            <person name="de Bekker C."/>
            <person name="Ohm R.A."/>
            <person name="Evans H.C."/>
            <person name="Brachmann A."/>
            <person name="Hughes D.P."/>
        </authorList>
    </citation>
    <scope>NUCLEOTIDE SEQUENCE [LARGE SCALE GENOMIC DNA]</scope>
    <source>
        <strain evidence="4 5">SC16a</strain>
    </source>
</reference>
<dbReference type="PANTHER" id="PTHR14503">
    <property type="entry name" value="MITOCHONDRIAL RIBOSOMAL PROTEIN 34 FAMILY MEMBER"/>
    <property type="match status" value="1"/>
</dbReference>
<accession>A0A2A9PJK7</accession>
<dbReference type="Gene3D" id="1.10.287.3980">
    <property type="match status" value="1"/>
</dbReference>
<dbReference type="NCBIfam" id="TIGR01030">
    <property type="entry name" value="rpmH_bact"/>
    <property type="match status" value="1"/>
</dbReference>
<comment type="caution">
    <text evidence="4">The sequence shown here is derived from an EMBL/GenBank/DDBJ whole genome shotgun (WGS) entry which is preliminary data.</text>
</comment>
<evidence type="ECO:0000256" key="2">
    <source>
        <dbReference type="ARBA" id="ARBA00022980"/>
    </source>
</evidence>
<gene>
    <name evidence="4" type="ORF">XA68_18424</name>
</gene>
<proteinExistence type="inferred from homology"/>
<dbReference type="STRING" id="268505.A0A2A9PJK7"/>
<dbReference type="OrthoDB" id="431691at2759"/>
<keyword evidence="3" id="KW-0687">Ribonucleoprotein</keyword>
<dbReference type="Pfam" id="PF00468">
    <property type="entry name" value="Ribosomal_L34"/>
    <property type="match status" value="1"/>
</dbReference>
<dbReference type="AlphaFoldDB" id="A0A2A9PJK7"/>
<dbReference type="Proteomes" id="UP000037136">
    <property type="component" value="Unassembled WGS sequence"/>
</dbReference>
<dbReference type="EMBL" id="LAZP02000095">
    <property type="protein sequence ID" value="PFH61006.1"/>
    <property type="molecule type" value="Genomic_DNA"/>
</dbReference>
<evidence type="ECO:0000256" key="3">
    <source>
        <dbReference type="ARBA" id="ARBA00023274"/>
    </source>
</evidence>
<organism evidence="4 5">
    <name type="scientific">Ophiocordyceps unilateralis</name>
    <name type="common">Zombie-ant fungus</name>
    <name type="synonym">Torrubia unilateralis</name>
    <dbReference type="NCBI Taxonomy" id="268505"/>
    <lineage>
        <taxon>Eukaryota</taxon>
        <taxon>Fungi</taxon>
        <taxon>Dikarya</taxon>
        <taxon>Ascomycota</taxon>
        <taxon>Pezizomycotina</taxon>
        <taxon>Sordariomycetes</taxon>
        <taxon>Hypocreomycetidae</taxon>
        <taxon>Hypocreales</taxon>
        <taxon>Ophiocordycipitaceae</taxon>
        <taxon>Ophiocordyceps</taxon>
    </lineage>
</organism>